<sequence length="49" mass="5408">TIAKDPSFYASLRASVISNTQDLQVNLNTQNVETDAQSLEINIQNSEIL</sequence>
<organism evidence="1 2">
    <name type="scientific">Dentiscutata erythropus</name>
    <dbReference type="NCBI Taxonomy" id="1348616"/>
    <lineage>
        <taxon>Eukaryota</taxon>
        <taxon>Fungi</taxon>
        <taxon>Fungi incertae sedis</taxon>
        <taxon>Mucoromycota</taxon>
        <taxon>Glomeromycotina</taxon>
        <taxon>Glomeromycetes</taxon>
        <taxon>Diversisporales</taxon>
        <taxon>Gigasporaceae</taxon>
        <taxon>Dentiscutata</taxon>
    </lineage>
</organism>
<protein>
    <submittedName>
        <fullName evidence="1">19499_t:CDS:1</fullName>
    </submittedName>
</protein>
<dbReference type="AlphaFoldDB" id="A0A9N9J1U8"/>
<dbReference type="EMBL" id="CAJVPY010016998">
    <property type="protein sequence ID" value="CAG8759845.1"/>
    <property type="molecule type" value="Genomic_DNA"/>
</dbReference>
<evidence type="ECO:0000313" key="2">
    <source>
        <dbReference type="Proteomes" id="UP000789405"/>
    </source>
</evidence>
<keyword evidence="2" id="KW-1185">Reference proteome</keyword>
<gene>
    <name evidence="1" type="ORF">DERYTH_LOCUS17713</name>
</gene>
<reference evidence="1" key="1">
    <citation type="submission" date="2021-06" db="EMBL/GenBank/DDBJ databases">
        <authorList>
            <person name="Kallberg Y."/>
            <person name="Tangrot J."/>
            <person name="Rosling A."/>
        </authorList>
    </citation>
    <scope>NUCLEOTIDE SEQUENCE</scope>
    <source>
        <strain evidence="1">MA453B</strain>
    </source>
</reference>
<comment type="caution">
    <text evidence="1">The sequence shown here is derived from an EMBL/GenBank/DDBJ whole genome shotgun (WGS) entry which is preliminary data.</text>
</comment>
<feature type="non-terminal residue" evidence="1">
    <location>
        <position position="1"/>
    </location>
</feature>
<feature type="non-terminal residue" evidence="1">
    <location>
        <position position="49"/>
    </location>
</feature>
<name>A0A9N9J1U8_9GLOM</name>
<accession>A0A9N9J1U8</accession>
<proteinExistence type="predicted"/>
<dbReference type="Proteomes" id="UP000789405">
    <property type="component" value="Unassembled WGS sequence"/>
</dbReference>
<evidence type="ECO:0000313" key="1">
    <source>
        <dbReference type="EMBL" id="CAG8759845.1"/>
    </source>
</evidence>